<evidence type="ECO:0000256" key="10">
    <source>
        <dbReference type="ARBA" id="ARBA00023237"/>
    </source>
</evidence>
<sequence>VNDFGGVTGAVGHNLNRLEGTRTNNSISYTTANLSGFTGNLMYGFGETAGQTSAGQSFGIGGKYDNGPLGLGINYYQSKQGATPSDTSLLSTATATQAGNSAYKGLNVVASYQFGPARVYGNYSRVKQDLNTGSPTAVAAKTLGAANKADIYELGTAYSLSPSLKLLGAVTHTRADFNSSS</sequence>
<dbReference type="InterPro" id="IPR023614">
    <property type="entry name" value="Porin_dom_sf"/>
</dbReference>
<accession>A0ABU2EUZ3</accession>
<dbReference type="CDD" id="cd00342">
    <property type="entry name" value="gram_neg_porins"/>
    <property type="match status" value="1"/>
</dbReference>
<dbReference type="SUPFAM" id="SSF56935">
    <property type="entry name" value="Porins"/>
    <property type="match status" value="1"/>
</dbReference>
<keyword evidence="13" id="KW-1185">Reference proteome</keyword>
<gene>
    <name evidence="12" type="ORF">RI048_27460</name>
</gene>
<keyword evidence="4" id="KW-1134">Transmembrane beta strand</keyword>
<keyword evidence="7" id="KW-0406">Ion transport</keyword>
<comment type="subcellular location">
    <subcellularLocation>
        <location evidence="1">Cell outer membrane</location>
        <topology evidence="1">Multi-pass membrane protein</topology>
    </subcellularLocation>
</comment>
<evidence type="ECO:0000256" key="5">
    <source>
        <dbReference type="ARBA" id="ARBA00022692"/>
    </source>
</evidence>
<evidence type="ECO:0000256" key="9">
    <source>
        <dbReference type="ARBA" id="ARBA00023136"/>
    </source>
</evidence>
<feature type="domain" description="Porin" evidence="11">
    <location>
        <begin position="3"/>
        <end position="176"/>
    </location>
</feature>
<evidence type="ECO:0000259" key="11">
    <source>
        <dbReference type="Pfam" id="PF13609"/>
    </source>
</evidence>
<evidence type="ECO:0000256" key="6">
    <source>
        <dbReference type="ARBA" id="ARBA00022729"/>
    </source>
</evidence>
<evidence type="ECO:0000256" key="8">
    <source>
        <dbReference type="ARBA" id="ARBA00023114"/>
    </source>
</evidence>
<reference evidence="12" key="1">
    <citation type="submission" date="2023-09" db="EMBL/GenBank/DDBJ databases">
        <title>Description of first Herbaspirillum huttiense subsp. nephrolepsisexaltata and Herbaspirillum huttiense subsp. lycopersicon.</title>
        <authorList>
            <person name="Poudel M."/>
            <person name="Sharma A."/>
            <person name="Goss E."/>
            <person name="Tapia J.H."/>
            <person name="Harmon C.M."/>
            <person name="Jones J.B."/>
        </authorList>
    </citation>
    <scope>NUCLEOTIDE SEQUENCE</scope>
    <source>
        <strain evidence="12">SE1</strain>
    </source>
</reference>
<keyword evidence="10" id="KW-0998">Cell outer membrane</keyword>
<keyword evidence="8" id="KW-0626">Porin</keyword>
<keyword evidence="9" id="KW-0472">Membrane</keyword>
<evidence type="ECO:0000256" key="3">
    <source>
        <dbReference type="ARBA" id="ARBA00022448"/>
    </source>
</evidence>
<comment type="caution">
    <text evidence="12">The sequence shown here is derived from an EMBL/GenBank/DDBJ whole genome shotgun (WGS) entry which is preliminary data.</text>
</comment>
<evidence type="ECO:0000256" key="2">
    <source>
        <dbReference type="ARBA" id="ARBA00011233"/>
    </source>
</evidence>
<name>A0ABU2EUZ3_9BURK</name>
<feature type="non-terminal residue" evidence="12">
    <location>
        <position position="181"/>
    </location>
</feature>
<feature type="non-terminal residue" evidence="12">
    <location>
        <position position="1"/>
    </location>
</feature>
<keyword evidence="5" id="KW-0812">Transmembrane</keyword>
<dbReference type="RefSeq" id="WP_310841794.1">
    <property type="nucleotide sequence ID" value="NZ_JAVLSJ010000037.1"/>
</dbReference>
<evidence type="ECO:0000256" key="1">
    <source>
        <dbReference type="ARBA" id="ARBA00004571"/>
    </source>
</evidence>
<dbReference type="PANTHER" id="PTHR34501">
    <property type="entry name" value="PROTEIN YDDL-RELATED"/>
    <property type="match status" value="1"/>
</dbReference>
<dbReference type="Proteomes" id="UP001246576">
    <property type="component" value="Unassembled WGS sequence"/>
</dbReference>
<dbReference type="PANTHER" id="PTHR34501:SF9">
    <property type="entry name" value="MAJOR OUTER MEMBRANE PROTEIN P.IA"/>
    <property type="match status" value="1"/>
</dbReference>
<comment type="subunit">
    <text evidence="2">Homotrimer.</text>
</comment>
<dbReference type="EMBL" id="JAVLSJ010000037">
    <property type="protein sequence ID" value="MDR9851984.1"/>
    <property type="molecule type" value="Genomic_DNA"/>
</dbReference>
<dbReference type="InterPro" id="IPR033900">
    <property type="entry name" value="Gram_neg_porin_domain"/>
</dbReference>
<evidence type="ECO:0000256" key="4">
    <source>
        <dbReference type="ARBA" id="ARBA00022452"/>
    </source>
</evidence>
<protein>
    <submittedName>
        <fullName evidence="12">Porin</fullName>
    </submittedName>
</protein>
<dbReference type="InterPro" id="IPR050298">
    <property type="entry name" value="Gram-neg_bact_OMP"/>
</dbReference>
<organism evidence="12 13">
    <name type="scientific">Herbaspirillum huttiense subsp. lycopersici</name>
    <dbReference type="NCBI Taxonomy" id="3074428"/>
    <lineage>
        <taxon>Bacteria</taxon>
        <taxon>Pseudomonadati</taxon>
        <taxon>Pseudomonadota</taxon>
        <taxon>Betaproteobacteria</taxon>
        <taxon>Burkholderiales</taxon>
        <taxon>Oxalobacteraceae</taxon>
        <taxon>Herbaspirillum</taxon>
    </lineage>
</organism>
<keyword evidence="3" id="KW-0813">Transport</keyword>
<evidence type="ECO:0000313" key="13">
    <source>
        <dbReference type="Proteomes" id="UP001246576"/>
    </source>
</evidence>
<proteinExistence type="predicted"/>
<evidence type="ECO:0000313" key="12">
    <source>
        <dbReference type="EMBL" id="MDR9851984.1"/>
    </source>
</evidence>
<dbReference type="Pfam" id="PF13609">
    <property type="entry name" value="Porin_4"/>
    <property type="match status" value="1"/>
</dbReference>
<evidence type="ECO:0000256" key="7">
    <source>
        <dbReference type="ARBA" id="ARBA00023065"/>
    </source>
</evidence>
<keyword evidence="6" id="KW-0732">Signal</keyword>
<dbReference type="Gene3D" id="2.40.160.10">
    <property type="entry name" value="Porin"/>
    <property type="match status" value="1"/>
</dbReference>